<reference evidence="2" key="1">
    <citation type="submission" date="2020-05" db="EMBL/GenBank/DDBJ databases">
        <title>WGS assembly of Panicum virgatum.</title>
        <authorList>
            <person name="Lovell J.T."/>
            <person name="Jenkins J."/>
            <person name="Shu S."/>
            <person name="Juenger T.E."/>
            <person name="Schmutz J."/>
        </authorList>
    </citation>
    <scope>NUCLEOTIDE SEQUENCE</scope>
    <source>
        <strain evidence="2">AP13</strain>
    </source>
</reference>
<dbReference type="AlphaFoldDB" id="A0A8T0VU32"/>
<dbReference type="Proteomes" id="UP000823388">
    <property type="component" value="Chromosome 2K"/>
</dbReference>
<accession>A0A8T0VU32</accession>
<gene>
    <name evidence="2" type="ORF">PVAP13_2KG089316</name>
</gene>
<feature type="compositionally biased region" description="Basic and acidic residues" evidence="1">
    <location>
        <begin position="48"/>
        <end position="61"/>
    </location>
</feature>
<keyword evidence="3" id="KW-1185">Reference proteome</keyword>
<evidence type="ECO:0000313" key="3">
    <source>
        <dbReference type="Proteomes" id="UP000823388"/>
    </source>
</evidence>
<comment type="caution">
    <text evidence="2">The sequence shown here is derived from an EMBL/GenBank/DDBJ whole genome shotgun (WGS) entry which is preliminary data.</text>
</comment>
<name>A0A8T0VU32_PANVG</name>
<dbReference type="EMBL" id="CM029039">
    <property type="protein sequence ID" value="KAG2640381.1"/>
    <property type="molecule type" value="Genomic_DNA"/>
</dbReference>
<protein>
    <submittedName>
        <fullName evidence="2">Uncharacterized protein</fullName>
    </submittedName>
</protein>
<sequence>MFFDTERRKNEAVTSAVERTTGRVNFNRMHHASDQSLDQGQSRVQSLKIDEQGHQQKGGEIENKNKLVGDLGRLLGGFICGLLTEL</sequence>
<evidence type="ECO:0000256" key="1">
    <source>
        <dbReference type="SAM" id="MobiDB-lite"/>
    </source>
</evidence>
<feature type="region of interest" description="Disordered" evidence="1">
    <location>
        <begin position="31"/>
        <end position="61"/>
    </location>
</feature>
<evidence type="ECO:0000313" key="2">
    <source>
        <dbReference type="EMBL" id="KAG2640381.1"/>
    </source>
</evidence>
<feature type="compositionally biased region" description="Polar residues" evidence="1">
    <location>
        <begin position="34"/>
        <end position="45"/>
    </location>
</feature>
<proteinExistence type="predicted"/>
<organism evidence="2 3">
    <name type="scientific">Panicum virgatum</name>
    <name type="common">Blackwell switchgrass</name>
    <dbReference type="NCBI Taxonomy" id="38727"/>
    <lineage>
        <taxon>Eukaryota</taxon>
        <taxon>Viridiplantae</taxon>
        <taxon>Streptophyta</taxon>
        <taxon>Embryophyta</taxon>
        <taxon>Tracheophyta</taxon>
        <taxon>Spermatophyta</taxon>
        <taxon>Magnoliopsida</taxon>
        <taxon>Liliopsida</taxon>
        <taxon>Poales</taxon>
        <taxon>Poaceae</taxon>
        <taxon>PACMAD clade</taxon>
        <taxon>Panicoideae</taxon>
        <taxon>Panicodae</taxon>
        <taxon>Paniceae</taxon>
        <taxon>Panicinae</taxon>
        <taxon>Panicum</taxon>
        <taxon>Panicum sect. Hiantes</taxon>
    </lineage>
</organism>